<dbReference type="STRING" id="937218.SAMN06297251_13123"/>
<dbReference type="Pfam" id="PF00072">
    <property type="entry name" value="Response_reg"/>
    <property type="match status" value="1"/>
</dbReference>
<dbReference type="GO" id="GO:0000160">
    <property type="term" value="P:phosphorelay signal transduction system"/>
    <property type="evidence" value="ECO:0007669"/>
    <property type="project" value="InterPro"/>
</dbReference>
<dbReference type="PANTHER" id="PTHR45138:SF9">
    <property type="entry name" value="DIGUANYLATE CYCLASE DGCM-RELATED"/>
    <property type="match status" value="1"/>
</dbReference>
<feature type="compositionally biased region" description="Polar residues" evidence="4">
    <location>
        <begin position="1"/>
        <end position="13"/>
    </location>
</feature>
<dbReference type="SMART" id="SM00448">
    <property type="entry name" value="REC"/>
    <property type="match status" value="1"/>
</dbReference>
<evidence type="ECO:0000256" key="4">
    <source>
        <dbReference type="SAM" id="MobiDB-lite"/>
    </source>
</evidence>
<keyword evidence="3" id="KW-0597">Phosphoprotein</keyword>
<evidence type="ECO:0000256" key="1">
    <source>
        <dbReference type="ARBA" id="ARBA00012528"/>
    </source>
</evidence>
<dbReference type="GO" id="GO:0043709">
    <property type="term" value="P:cell adhesion involved in single-species biofilm formation"/>
    <property type="evidence" value="ECO:0007669"/>
    <property type="project" value="TreeGrafter"/>
</dbReference>
<dbReference type="PROSITE" id="PS50887">
    <property type="entry name" value="GGDEF"/>
    <property type="match status" value="1"/>
</dbReference>
<dbReference type="Gene3D" id="3.30.70.270">
    <property type="match status" value="1"/>
</dbReference>
<keyword evidence="8" id="KW-1185">Reference proteome</keyword>
<organism evidence="7 8">
    <name type="scientific">Fulvimarina manganoxydans</name>
    <dbReference type="NCBI Taxonomy" id="937218"/>
    <lineage>
        <taxon>Bacteria</taxon>
        <taxon>Pseudomonadati</taxon>
        <taxon>Pseudomonadota</taxon>
        <taxon>Alphaproteobacteria</taxon>
        <taxon>Hyphomicrobiales</taxon>
        <taxon>Aurantimonadaceae</taxon>
        <taxon>Fulvimarina</taxon>
    </lineage>
</organism>
<dbReference type="FunFam" id="3.30.70.270:FF:000001">
    <property type="entry name" value="Diguanylate cyclase domain protein"/>
    <property type="match status" value="1"/>
</dbReference>
<dbReference type="AlphaFoldDB" id="A0A1W2ER10"/>
<dbReference type="PROSITE" id="PS50110">
    <property type="entry name" value="RESPONSE_REGULATORY"/>
    <property type="match status" value="1"/>
</dbReference>
<dbReference type="NCBIfam" id="TIGR00254">
    <property type="entry name" value="GGDEF"/>
    <property type="match status" value="1"/>
</dbReference>
<evidence type="ECO:0000259" key="6">
    <source>
        <dbReference type="PROSITE" id="PS50887"/>
    </source>
</evidence>
<dbReference type="GO" id="GO:0052621">
    <property type="term" value="F:diguanylate cyclase activity"/>
    <property type="evidence" value="ECO:0007669"/>
    <property type="project" value="UniProtKB-EC"/>
</dbReference>
<evidence type="ECO:0000256" key="2">
    <source>
        <dbReference type="ARBA" id="ARBA00034247"/>
    </source>
</evidence>
<accession>A0A1W2ER10</accession>
<evidence type="ECO:0000256" key="3">
    <source>
        <dbReference type="PROSITE-ProRule" id="PRU00169"/>
    </source>
</evidence>
<dbReference type="InterPro" id="IPR029787">
    <property type="entry name" value="Nucleotide_cyclase"/>
</dbReference>
<reference evidence="7 8" key="1">
    <citation type="submission" date="2017-04" db="EMBL/GenBank/DDBJ databases">
        <authorList>
            <person name="Afonso C.L."/>
            <person name="Miller P.J."/>
            <person name="Scott M.A."/>
            <person name="Spackman E."/>
            <person name="Goraichik I."/>
            <person name="Dimitrov K.M."/>
            <person name="Suarez D.L."/>
            <person name="Swayne D.E."/>
        </authorList>
    </citation>
    <scope>NUCLEOTIDE SEQUENCE [LARGE SCALE GENOMIC DNA]</scope>
    <source>
        <strain evidence="7 8">CGMCC 1.10972</strain>
    </source>
</reference>
<dbReference type="SUPFAM" id="SSF52172">
    <property type="entry name" value="CheY-like"/>
    <property type="match status" value="1"/>
</dbReference>
<dbReference type="GO" id="GO:1902201">
    <property type="term" value="P:negative regulation of bacterial-type flagellum-dependent cell motility"/>
    <property type="evidence" value="ECO:0007669"/>
    <property type="project" value="TreeGrafter"/>
</dbReference>
<dbReference type="RefSeq" id="WP_170923394.1">
    <property type="nucleotide sequence ID" value="NZ_FWXR01000031.1"/>
</dbReference>
<dbReference type="GO" id="GO:0005886">
    <property type="term" value="C:plasma membrane"/>
    <property type="evidence" value="ECO:0007669"/>
    <property type="project" value="TreeGrafter"/>
</dbReference>
<comment type="catalytic activity">
    <reaction evidence="2">
        <text>2 GTP = 3',3'-c-di-GMP + 2 diphosphate</text>
        <dbReference type="Rhea" id="RHEA:24898"/>
        <dbReference type="ChEBI" id="CHEBI:33019"/>
        <dbReference type="ChEBI" id="CHEBI:37565"/>
        <dbReference type="ChEBI" id="CHEBI:58805"/>
        <dbReference type="EC" id="2.7.7.65"/>
    </reaction>
</comment>
<feature type="modified residue" description="4-aspartylphosphate" evidence="3">
    <location>
        <position position="192"/>
    </location>
</feature>
<evidence type="ECO:0000313" key="8">
    <source>
        <dbReference type="Proteomes" id="UP000192656"/>
    </source>
</evidence>
<dbReference type="SUPFAM" id="SSF55073">
    <property type="entry name" value="Nucleotide cyclase"/>
    <property type="match status" value="1"/>
</dbReference>
<dbReference type="EMBL" id="FWXR01000031">
    <property type="protein sequence ID" value="SMD12150.1"/>
    <property type="molecule type" value="Genomic_DNA"/>
</dbReference>
<dbReference type="InterPro" id="IPR001789">
    <property type="entry name" value="Sig_transdc_resp-reg_receiver"/>
</dbReference>
<evidence type="ECO:0000313" key="7">
    <source>
        <dbReference type="EMBL" id="SMD12150.1"/>
    </source>
</evidence>
<proteinExistence type="predicted"/>
<dbReference type="Gene3D" id="3.40.50.2300">
    <property type="match status" value="1"/>
</dbReference>
<dbReference type="InterPro" id="IPR000160">
    <property type="entry name" value="GGDEF_dom"/>
</dbReference>
<name>A0A1W2ER10_9HYPH</name>
<feature type="domain" description="GGDEF" evidence="6">
    <location>
        <begin position="299"/>
        <end position="431"/>
    </location>
</feature>
<dbReference type="InterPro" id="IPR011006">
    <property type="entry name" value="CheY-like_superfamily"/>
</dbReference>
<gene>
    <name evidence="7" type="ORF">SAMN06297251_13123</name>
</gene>
<dbReference type="Proteomes" id="UP000192656">
    <property type="component" value="Unassembled WGS sequence"/>
</dbReference>
<feature type="region of interest" description="Disordered" evidence="4">
    <location>
        <begin position="1"/>
        <end position="28"/>
    </location>
</feature>
<dbReference type="SMART" id="SM00267">
    <property type="entry name" value="GGDEF"/>
    <property type="match status" value="1"/>
</dbReference>
<dbReference type="InterPro" id="IPR050469">
    <property type="entry name" value="Diguanylate_Cyclase"/>
</dbReference>
<dbReference type="PANTHER" id="PTHR45138">
    <property type="entry name" value="REGULATORY COMPONENTS OF SENSORY TRANSDUCTION SYSTEM"/>
    <property type="match status" value="1"/>
</dbReference>
<dbReference type="CDD" id="cd01949">
    <property type="entry name" value="GGDEF"/>
    <property type="match status" value="1"/>
</dbReference>
<evidence type="ECO:0000259" key="5">
    <source>
        <dbReference type="PROSITE" id="PS50110"/>
    </source>
</evidence>
<feature type="domain" description="Response regulatory" evidence="5">
    <location>
        <begin position="143"/>
        <end position="259"/>
    </location>
</feature>
<sequence>MDDCNLITNSSVDQIPPHAPGSDQAPARPVVSIVTDDLDDFDGISHLLEGIGYTPRDGRLQGFGETVLATLVNADCDPDFNRARRKAESSHVMMYNLPHAFDRRLAAARSGVELAVSSAINPVELSAWLIDCERKADDKTHFSVMIVDDDEIAAEVYAEAMREFGMVCRVISDVDDVIEAIDAAPPDIIVMDMQMPKATGIEVASVIRQSRSTLATPIVFLSAERDLDVQFSARSIGGDDFISKPINAYKLVERIRMRATRALALRQMMESDGLTGLLNHARFKDRVEKEVERSRRTGSPLALCLIDIDHFKSVNDTYGHQLGDHVIQVLASTLRNSLRRTDVIARYGGEEFGVLLLDTDLDQANLVIERIRERFSTSPIPYEKGELSVSFSAGVSSWAMPRDAASLFKTADVALYQAKRNGRDRVVTAPTA</sequence>
<dbReference type="Pfam" id="PF00990">
    <property type="entry name" value="GGDEF"/>
    <property type="match status" value="1"/>
</dbReference>
<dbReference type="EC" id="2.7.7.65" evidence="1"/>
<dbReference type="CDD" id="cd00156">
    <property type="entry name" value="REC"/>
    <property type="match status" value="1"/>
</dbReference>
<dbReference type="InterPro" id="IPR043128">
    <property type="entry name" value="Rev_trsase/Diguanyl_cyclase"/>
</dbReference>
<protein>
    <recommendedName>
        <fullName evidence="1">diguanylate cyclase</fullName>
        <ecNumber evidence="1">2.7.7.65</ecNumber>
    </recommendedName>
</protein>